<sequence>MLSFTFFLCASAIIASEGRRLASGHGDLVVRPKVQSFALSFEDSALEDPDDVLLTRIARSSQRCRIPSHHKDSEIVCKTFPSRMECVQTCVYGYTLDAGVSKTYECRDGEWSPNEPFEKCKPYEDMTVALGPGGKIKCWSNFLDQGPICEIECSPYEDKTAVQKRLYRYYAKEEWRPELPFCAKAGTGISLVAPPRNAVDGSDDSNFIDNDYD</sequence>
<feature type="domain" description="Sushi" evidence="4">
    <location>
        <begin position="62"/>
        <end position="122"/>
    </location>
</feature>
<comment type="caution">
    <text evidence="5">The sequence shown here is derived from an EMBL/GenBank/DDBJ whole genome shotgun (WGS) entry which is preliminary data.</text>
</comment>
<evidence type="ECO:0000256" key="1">
    <source>
        <dbReference type="ARBA" id="ARBA00023157"/>
    </source>
</evidence>
<dbReference type="EMBL" id="BPLQ01011176">
    <property type="protein sequence ID" value="GIY56261.1"/>
    <property type="molecule type" value="Genomic_DNA"/>
</dbReference>
<dbReference type="Proteomes" id="UP001054837">
    <property type="component" value="Unassembled WGS sequence"/>
</dbReference>
<keyword evidence="6" id="KW-1185">Reference proteome</keyword>
<dbReference type="PROSITE" id="PS50923">
    <property type="entry name" value="SUSHI"/>
    <property type="match status" value="1"/>
</dbReference>
<feature type="chain" id="PRO_5043988608" description="Sushi domain-containing protein" evidence="3">
    <location>
        <begin position="19"/>
        <end position="213"/>
    </location>
</feature>
<proteinExistence type="predicted"/>
<dbReference type="InterPro" id="IPR035976">
    <property type="entry name" value="Sushi/SCR/CCP_sf"/>
</dbReference>
<accession>A0AAV4UEQ9</accession>
<dbReference type="SUPFAM" id="SSF57535">
    <property type="entry name" value="Complement control module/SCR domain"/>
    <property type="match status" value="1"/>
</dbReference>
<gene>
    <name evidence="5" type="primary">AVEN_111769_1</name>
    <name evidence="5" type="ORF">CDAR_274971</name>
</gene>
<evidence type="ECO:0000259" key="4">
    <source>
        <dbReference type="PROSITE" id="PS50923"/>
    </source>
</evidence>
<feature type="signal peptide" evidence="3">
    <location>
        <begin position="1"/>
        <end position="18"/>
    </location>
</feature>
<dbReference type="Gene3D" id="2.10.70.10">
    <property type="entry name" value="Complement Module, domain 1"/>
    <property type="match status" value="1"/>
</dbReference>
<evidence type="ECO:0000256" key="3">
    <source>
        <dbReference type="SAM" id="SignalP"/>
    </source>
</evidence>
<reference evidence="5 6" key="1">
    <citation type="submission" date="2021-06" db="EMBL/GenBank/DDBJ databases">
        <title>Caerostris darwini draft genome.</title>
        <authorList>
            <person name="Kono N."/>
            <person name="Arakawa K."/>
        </authorList>
    </citation>
    <scope>NUCLEOTIDE SEQUENCE [LARGE SCALE GENOMIC DNA]</scope>
</reference>
<evidence type="ECO:0000256" key="2">
    <source>
        <dbReference type="PROSITE-ProRule" id="PRU00302"/>
    </source>
</evidence>
<organism evidence="5 6">
    <name type="scientific">Caerostris darwini</name>
    <dbReference type="NCBI Taxonomy" id="1538125"/>
    <lineage>
        <taxon>Eukaryota</taxon>
        <taxon>Metazoa</taxon>
        <taxon>Ecdysozoa</taxon>
        <taxon>Arthropoda</taxon>
        <taxon>Chelicerata</taxon>
        <taxon>Arachnida</taxon>
        <taxon>Araneae</taxon>
        <taxon>Araneomorphae</taxon>
        <taxon>Entelegynae</taxon>
        <taxon>Araneoidea</taxon>
        <taxon>Araneidae</taxon>
        <taxon>Caerostris</taxon>
    </lineage>
</organism>
<comment type="caution">
    <text evidence="2">Lacks conserved residue(s) required for the propagation of feature annotation.</text>
</comment>
<protein>
    <recommendedName>
        <fullName evidence="4">Sushi domain-containing protein</fullName>
    </recommendedName>
</protein>
<name>A0AAV4UEQ9_9ARAC</name>
<dbReference type="InterPro" id="IPR000436">
    <property type="entry name" value="Sushi_SCR_CCP_dom"/>
</dbReference>
<keyword evidence="1" id="KW-1015">Disulfide bond</keyword>
<keyword evidence="3" id="KW-0732">Signal</keyword>
<evidence type="ECO:0000313" key="6">
    <source>
        <dbReference type="Proteomes" id="UP001054837"/>
    </source>
</evidence>
<dbReference type="AlphaFoldDB" id="A0AAV4UEQ9"/>
<evidence type="ECO:0000313" key="5">
    <source>
        <dbReference type="EMBL" id="GIY56261.1"/>
    </source>
</evidence>
<keyword evidence="2" id="KW-0768">Sushi</keyword>